<reference evidence="2" key="2">
    <citation type="submission" date="2023-11" db="UniProtKB">
        <authorList>
            <consortium name="WormBaseParasite"/>
        </authorList>
    </citation>
    <scope>IDENTIFICATION</scope>
</reference>
<keyword evidence="1" id="KW-1185">Reference proteome</keyword>
<dbReference type="AlphaFoldDB" id="A0AA85K890"/>
<sequence length="71" mass="8234">MSTRVSLRQKLVSHLEDADSILRDIVAVATKKRPSVTLLPLIELLLEKDQQLKETYRKLSCTTRNRRKLIC</sequence>
<accession>A0AA85K890</accession>
<proteinExistence type="predicted"/>
<dbReference type="WBParaSite" id="TREG1_70270.1">
    <property type="protein sequence ID" value="TREG1_70270.1"/>
    <property type="gene ID" value="TREG1_70270"/>
</dbReference>
<organism evidence="1 2">
    <name type="scientific">Trichobilharzia regenti</name>
    <name type="common">Nasal bird schistosome</name>
    <dbReference type="NCBI Taxonomy" id="157069"/>
    <lineage>
        <taxon>Eukaryota</taxon>
        <taxon>Metazoa</taxon>
        <taxon>Spiralia</taxon>
        <taxon>Lophotrochozoa</taxon>
        <taxon>Platyhelminthes</taxon>
        <taxon>Trematoda</taxon>
        <taxon>Digenea</taxon>
        <taxon>Strigeidida</taxon>
        <taxon>Schistosomatoidea</taxon>
        <taxon>Schistosomatidae</taxon>
        <taxon>Trichobilharzia</taxon>
    </lineage>
</organism>
<evidence type="ECO:0000313" key="2">
    <source>
        <dbReference type="WBParaSite" id="TREG1_70270.1"/>
    </source>
</evidence>
<reference evidence="1" key="1">
    <citation type="submission" date="2022-06" db="EMBL/GenBank/DDBJ databases">
        <authorList>
            <person name="Berger JAMES D."/>
            <person name="Berger JAMES D."/>
        </authorList>
    </citation>
    <scope>NUCLEOTIDE SEQUENCE [LARGE SCALE GENOMIC DNA]</scope>
</reference>
<evidence type="ECO:0000313" key="1">
    <source>
        <dbReference type="Proteomes" id="UP000050795"/>
    </source>
</evidence>
<name>A0AA85K890_TRIRE</name>
<dbReference type="Proteomes" id="UP000050795">
    <property type="component" value="Unassembled WGS sequence"/>
</dbReference>
<protein>
    <submittedName>
        <fullName evidence="2">Uncharacterized protein</fullName>
    </submittedName>
</protein>